<comment type="caution">
    <text evidence="20">The sequence shown here is derived from an EMBL/GenBank/DDBJ whole genome shotgun (WGS) entry which is preliminary data.</text>
</comment>
<dbReference type="Proteomes" id="UP000176598">
    <property type="component" value="Unassembled WGS sequence"/>
</dbReference>
<evidence type="ECO:0000256" key="10">
    <source>
        <dbReference type="ARBA" id="ARBA00022833"/>
    </source>
</evidence>
<name>A0A1F7UJT9_9BACT</name>
<dbReference type="SUPFAM" id="SSF53254">
    <property type="entry name" value="Phosphoglycerate mutase-like"/>
    <property type="match status" value="1"/>
</dbReference>
<comment type="catalytic activity">
    <reaction evidence="15">
        <text>tRNA(Ile) + L-isoleucine + ATP = L-isoleucyl-tRNA(Ile) + AMP + diphosphate</text>
        <dbReference type="Rhea" id="RHEA:11060"/>
        <dbReference type="Rhea" id="RHEA-COMP:9666"/>
        <dbReference type="Rhea" id="RHEA-COMP:9695"/>
        <dbReference type="ChEBI" id="CHEBI:30616"/>
        <dbReference type="ChEBI" id="CHEBI:33019"/>
        <dbReference type="ChEBI" id="CHEBI:58045"/>
        <dbReference type="ChEBI" id="CHEBI:78442"/>
        <dbReference type="ChEBI" id="CHEBI:78528"/>
        <dbReference type="ChEBI" id="CHEBI:456215"/>
        <dbReference type="EC" id="6.1.1.5"/>
    </reaction>
</comment>
<dbReference type="InterPro" id="IPR002300">
    <property type="entry name" value="aa-tRNA-synth_Ia"/>
</dbReference>
<evidence type="ECO:0000256" key="15">
    <source>
        <dbReference type="ARBA" id="ARBA00048359"/>
    </source>
</evidence>
<dbReference type="PROSITE" id="PS00175">
    <property type="entry name" value="PG_MUTASE"/>
    <property type="match status" value="1"/>
</dbReference>
<dbReference type="InterPro" id="IPR013155">
    <property type="entry name" value="M/V/L/I-tRNA-synth_anticd-bd"/>
</dbReference>
<dbReference type="InterPro" id="IPR001345">
    <property type="entry name" value="PG/BPGM_mutase_AS"/>
</dbReference>
<evidence type="ECO:0000256" key="17">
    <source>
        <dbReference type="PIRSR" id="PIRSR613078-2"/>
    </source>
</evidence>
<dbReference type="EC" id="6.1.1.5" evidence="5"/>
<keyword evidence="12" id="KW-0648">Protein biosynthesis</keyword>
<feature type="binding site" evidence="17">
    <location>
        <position position="542"/>
    </location>
    <ligand>
        <name>substrate</name>
    </ligand>
</feature>
<dbReference type="InterPro" id="IPR009080">
    <property type="entry name" value="tRNAsynth_Ia_anticodon-bd"/>
</dbReference>
<dbReference type="AlphaFoldDB" id="A0A1F7UJT9"/>
<evidence type="ECO:0000256" key="11">
    <source>
        <dbReference type="ARBA" id="ARBA00022840"/>
    </source>
</evidence>
<comment type="subcellular location">
    <subcellularLocation>
        <location evidence="2">Cytoplasm</location>
    </subcellularLocation>
</comment>
<evidence type="ECO:0000256" key="3">
    <source>
        <dbReference type="ARBA" id="ARBA00007078"/>
    </source>
</evidence>
<dbReference type="GO" id="GO:0004822">
    <property type="term" value="F:isoleucine-tRNA ligase activity"/>
    <property type="evidence" value="ECO:0007669"/>
    <property type="project" value="UniProtKB-EC"/>
</dbReference>
<evidence type="ECO:0000256" key="2">
    <source>
        <dbReference type="ARBA" id="ARBA00004496"/>
    </source>
</evidence>
<comment type="function">
    <text evidence="14">Catalyzes the attachment of isoleucine to tRNA(Ile). As IleRS can inadvertently accommodate and process structurally similar amino acids such as valine, to avoid such errors it has two additional distinct tRNA(Ile)-dependent editing activities. One activity is designated as 'pretransfer' editing and involves the hydrolysis of activated Val-AMP. The other activity is designated 'posttransfer' editing and involves deacylation of mischarged Val-tRNA(Ile).</text>
</comment>
<evidence type="ECO:0000256" key="14">
    <source>
        <dbReference type="ARBA" id="ARBA00025217"/>
    </source>
</evidence>
<dbReference type="SUPFAM" id="SSF47323">
    <property type="entry name" value="Anticodon-binding domain of a subclass of class I aminoacyl-tRNA synthetases"/>
    <property type="match status" value="1"/>
</dbReference>
<comment type="cofactor">
    <cofactor evidence="1">
        <name>Zn(2+)</name>
        <dbReference type="ChEBI" id="CHEBI:29105"/>
    </cofactor>
</comment>
<keyword evidence="8" id="KW-0479">Metal-binding</keyword>
<proteinExistence type="inferred from homology"/>
<evidence type="ECO:0000256" key="7">
    <source>
        <dbReference type="ARBA" id="ARBA00022598"/>
    </source>
</evidence>
<dbReference type="SUPFAM" id="SSF52374">
    <property type="entry name" value="Nucleotidylyl transferase"/>
    <property type="match status" value="1"/>
</dbReference>
<dbReference type="InterPro" id="IPR013078">
    <property type="entry name" value="His_Pase_superF_clade-1"/>
</dbReference>
<dbReference type="Gene3D" id="3.90.740.10">
    <property type="entry name" value="Valyl/Leucyl/Isoleucyl-tRNA synthetase, editing domain"/>
    <property type="match status" value="1"/>
</dbReference>
<evidence type="ECO:0000256" key="9">
    <source>
        <dbReference type="ARBA" id="ARBA00022741"/>
    </source>
</evidence>
<dbReference type="SMART" id="SM00855">
    <property type="entry name" value="PGAM"/>
    <property type="match status" value="1"/>
</dbReference>
<feature type="binding site" evidence="17">
    <location>
        <begin position="490"/>
        <end position="497"/>
    </location>
    <ligand>
        <name>substrate</name>
    </ligand>
</feature>
<evidence type="ECO:0000259" key="18">
    <source>
        <dbReference type="Pfam" id="PF00133"/>
    </source>
</evidence>
<dbReference type="CDD" id="cd07067">
    <property type="entry name" value="HP_PGM_like"/>
    <property type="match status" value="1"/>
</dbReference>
<evidence type="ECO:0000256" key="8">
    <source>
        <dbReference type="ARBA" id="ARBA00022723"/>
    </source>
</evidence>
<evidence type="ECO:0000313" key="21">
    <source>
        <dbReference type="Proteomes" id="UP000176598"/>
    </source>
</evidence>
<dbReference type="InterPro" id="IPR009008">
    <property type="entry name" value="Val/Leu/Ile-tRNA-synth_edit"/>
</dbReference>
<dbReference type="FunFam" id="3.40.50.620:FF:000063">
    <property type="entry name" value="Isoleucine--tRNA ligase"/>
    <property type="match status" value="1"/>
</dbReference>
<dbReference type="PANTHER" id="PTHR42780">
    <property type="entry name" value="SOLEUCYL-TRNA SYNTHETASE"/>
    <property type="match status" value="1"/>
</dbReference>
<dbReference type="Gene3D" id="3.40.50.1240">
    <property type="entry name" value="Phosphoglycerate mutase-like"/>
    <property type="match status" value="1"/>
</dbReference>
<gene>
    <name evidence="20" type="ORF">A3F28_03240</name>
</gene>
<feature type="domain" description="Aminoacyl-tRNA synthetase class Ia" evidence="18">
    <location>
        <begin position="697"/>
        <end position="815"/>
    </location>
</feature>
<keyword evidence="6" id="KW-0963">Cytoplasm</keyword>
<evidence type="ECO:0000256" key="4">
    <source>
        <dbReference type="ARBA" id="ARBA00011245"/>
    </source>
</evidence>
<sequence>MPDSQFPKREEEVLAFWEKEKVFEQSLKRPAPRGNFVFFEGPPTANGRPGIHHVEARAFKDLIPRFRTMQGYRVERKAGWDTHGLPVELEVERQLGISGKPQIESLKSTPEESIAFFNNECKKSVWKYLDEWIRLTKRIGFWLDLDHPYVTYETPYIESLWAIIKRIHERGLLEKDYKVVPYCPRCGTPLSSHELAQGYDEAEDPSVYIKFKIKDKAFRGASFLVWTTTPWTLPGNVALAVKKDAEYVCVQAGDSRLILAKTRLSVIDGEFKIVNELSGKDLIGLEYEPLYSFVKLDEKAHYVAAADFVSLEDGTGIVHTAVMYGADDFELGLKLGLPKKHLVDLAGRFIPEVKPWAGVFVKEADPKIIEDLEKRGLLYKKEIIRHTYPFCWRCDTPLLYYAKESWFVRMSKLRDKMIKANQGINWIPTHIRDGRFGEWLREVKDWAFSRERYWGTPLPIWICECGEKKVVGGLVDFPESSSGNTYYLLRHGESETNTKNIASSDISKPYRLTEKGRSQIAEAAKKLKKEKIDLIISSDYPRTKETSKIVSKTLKLPVAYDQRIREMNFGEYDELSVSEFKAKFSHELERFDRAPAGGETLKDVLRREMEFVQELEEKYRGKKFLLVGHGDPWWVLEGAIKGLSTRQIAEQWYTEDYIGHGGGRKFRMRDFPRDADGFVDLHRPYIDTTKFHCPKCGEQMSRVKEVADVWFDSGSMPFAQHHYPFENKKQIEKGEAFPADYISEAIDQTRGWFYTLLAVSTLLEREAPYKNVICLGHVLDAKGQKMSKSRGNVVDPFAMIEKYGADAVRWYMYTVNQPGDPKRFDEKDLDQVTKQVFLILWNVQTFYKTYESTKRGIKGAHALDRWIVSRLHLLIDQVTKLLESYRVTEAGRLIADFITDLSTWYVRRSRERFKTSGIETLREVLVTLSKLMAPFTPFLAESLYQELRAAPSKLHASVHLEDWPSSDPKRIDRDLIAGMARARLAVELGHAIRAE</sequence>
<dbReference type="Pfam" id="PF00133">
    <property type="entry name" value="tRNA-synt_1"/>
    <property type="match status" value="2"/>
</dbReference>
<dbReference type="GO" id="GO:0000049">
    <property type="term" value="F:tRNA binding"/>
    <property type="evidence" value="ECO:0007669"/>
    <property type="project" value="InterPro"/>
</dbReference>
<feature type="active site" description="Tele-phosphohistidine intermediate" evidence="16">
    <location>
        <position position="491"/>
    </location>
</feature>
<keyword evidence="13" id="KW-0030">Aminoacyl-tRNA synthetase</keyword>
<dbReference type="InterPro" id="IPR029033">
    <property type="entry name" value="His_PPase_superfam"/>
</dbReference>
<dbReference type="GO" id="GO:0006428">
    <property type="term" value="P:isoleucyl-tRNA aminoacylation"/>
    <property type="evidence" value="ECO:0007669"/>
    <property type="project" value="InterPro"/>
</dbReference>
<keyword evidence="11" id="KW-0067">ATP-binding</keyword>
<dbReference type="GO" id="GO:0002161">
    <property type="term" value="F:aminoacyl-tRNA deacylase activity"/>
    <property type="evidence" value="ECO:0007669"/>
    <property type="project" value="InterPro"/>
</dbReference>
<dbReference type="GO" id="GO:0005524">
    <property type="term" value="F:ATP binding"/>
    <property type="evidence" value="ECO:0007669"/>
    <property type="project" value="UniProtKB-KW"/>
</dbReference>
<organism evidence="20 21">
    <name type="scientific">Candidatus Uhrbacteria bacterium RIFCSPHIGHO2_12_FULL_57_11</name>
    <dbReference type="NCBI Taxonomy" id="1802398"/>
    <lineage>
        <taxon>Bacteria</taxon>
        <taxon>Candidatus Uhriibacteriota</taxon>
    </lineage>
</organism>
<keyword evidence="7 20" id="KW-0436">Ligase</keyword>
<dbReference type="InterPro" id="IPR014729">
    <property type="entry name" value="Rossmann-like_a/b/a_fold"/>
</dbReference>
<dbReference type="InterPro" id="IPR002301">
    <property type="entry name" value="Ile-tRNA-ligase"/>
</dbReference>
<keyword evidence="9" id="KW-0547">Nucleotide-binding</keyword>
<evidence type="ECO:0000259" key="19">
    <source>
        <dbReference type="Pfam" id="PF08264"/>
    </source>
</evidence>
<evidence type="ECO:0000256" key="1">
    <source>
        <dbReference type="ARBA" id="ARBA00001947"/>
    </source>
</evidence>
<feature type="active site" description="Proton donor/acceptor" evidence="16">
    <location>
        <position position="566"/>
    </location>
</feature>
<protein>
    <recommendedName>
        <fullName evidence="5">isoleucine--tRNA ligase</fullName>
        <ecNumber evidence="5">6.1.1.5</ecNumber>
    </recommendedName>
</protein>
<dbReference type="EMBL" id="MGEG01000049">
    <property type="protein sequence ID" value="OGL77994.1"/>
    <property type="molecule type" value="Genomic_DNA"/>
</dbReference>
<reference evidence="20 21" key="1">
    <citation type="journal article" date="2016" name="Nat. Commun.">
        <title>Thousands of microbial genomes shed light on interconnected biogeochemical processes in an aquifer system.</title>
        <authorList>
            <person name="Anantharaman K."/>
            <person name="Brown C.T."/>
            <person name="Hug L.A."/>
            <person name="Sharon I."/>
            <person name="Castelle C.J."/>
            <person name="Probst A.J."/>
            <person name="Thomas B.C."/>
            <person name="Singh A."/>
            <person name="Wilkins M.J."/>
            <person name="Karaoz U."/>
            <person name="Brodie E.L."/>
            <person name="Williams K.H."/>
            <person name="Hubbard S.S."/>
            <person name="Banfield J.F."/>
        </authorList>
    </citation>
    <scope>NUCLEOTIDE SEQUENCE [LARGE SCALE GENOMIC DNA]</scope>
</reference>
<evidence type="ECO:0000256" key="13">
    <source>
        <dbReference type="ARBA" id="ARBA00023146"/>
    </source>
</evidence>
<dbReference type="Pfam" id="PF00300">
    <property type="entry name" value="His_Phos_1"/>
    <property type="match status" value="1"/>
</dbReference>
<evidence type="ECO:0000256" key="16">
    <source>
        <dbReference type="PIRSR" id="PIRSR613078-1"/>
    </source>
</evidence>
<dbReference type="PRINTS" id="PR00984">
    <property type="entry name" value="TRNASYNTHILE"/>
</dbReference>
<dbReference type="Pfam" id="PF08264">
    <property type="entry name" value="Anticodon_1"/>
    <property type="match status" value="1"/>
</dbReference>
<dbReference type="PANTHER" id="PTHR42780:SF1">
    <property type="entry name" value="ISOLEUCINE--TRNA LIGASE, CYTOPLASMIC"/>
    <property type="match status" value="1"/>
</dbReference>
<comment type="similarity">
    <text evidence="3">Belongs to the class-I aminoacyl-tRNA synthetase family. IleS type 2 subfamily.</text>
</comment>
<keyword evidence="10" id="KW-0862">Zinc</keyword>
<dbReference type="GO" id="GO:0005737">
    <property type="term" value="C:cytoplasm"/>
    <property type="evidence" value="ECO:0007669"/>
    <property type="project" value="UniProtKB-SubCell"/>
</dbReference>
<dbReference type="InterPro" id="IPR023586">
    <property type="entry name" value="Ile-tRNA-ligase_type2"/>
</dbReference>
<feature type="non-terminal residue" evidence="20">
    <location>
        <position position="995"/>
    </location>
</feature>
<evidence type="ECO:0000313" key="20">
    <source>
        <dbReference type="EMBL" id="OGL77994.1"/>
    </source>
</evidence>
<dbReference type="Gene3D" id="3.40.50.620">
    <property type="entry name" value="HUPs"/>
    <property type="match status" value="2"/>
</dbReference>
<dbReference type="SUPFAM" id="SSF50677">
    <property type="entry name" value="ValRS/IleRS/LeuRS editing domain"/>
    <property type="match status" value="1"/>
</dbReference>
<dbReference type="Gene3D" id="1.10.730.10">
    <property type="entry name" value="Isoleucyl-tRNA Synthetase, Domain 1"/>
    <property type="match status" value="1"/>
</dbReference>
<dbReference type="InterPro" id="IPR033709">
    <property type="entry name" value="Anticodon_Ile_ABEc"/>
</dbReference>
<dbReference type="CDD" id="cd07961">
    <property type="entry name" value="Anticodon_Ia_Ile_ABEc"/>
    <property type="match status" value="1"/>
</dbReference>
<evidence type="ECO:0000256" key="12">
    <source>
        <dbReference type="ARBA" id="ARBA00022917"/>
    </source>
</evidence>
<dbReference type="GO" id="GO:0046872">
    <property type="term" value="F:metal ion binding"/>
    <property type="evidence" value="ECO:0007669"/>
    <property type="project" value="UniProtKB-KW"/>
</dbReference>
<feature type="domain" description="Aminoacyl-tRNA synthetase class Ia" evidence="18">
    <location>
        <begin position="13"/>
        <end position="471"/>
    </location>
</feature>
<comment type="subunit">
    <text evidence="4">Monomer.</text>
</comment>
<feature type="domain" description="Methionyl/Valyl/Leucyl/Isoleucyl-tRNA synthetase anticodon-binding" evidence="19">
    <location>
        <begin position="864"/>
        <end position="992"/>
    </location>
</feature>
<accession>A0A1F7UJT9</accession>
<evidence type="ECO:0000256" key="6">
    <source>
        <dbReference type="ARBA" id="ARBA00022490"/>
    </source>
</evidence>
<evidence type="ECO:0000256" key="5">
    <source>
        <dbReference type="ARBA" id="ARBA00013165"/>
    </source>
</evidence>